<keyword evidence="1" id="KW-1133">Transmembrane helix</keyword>
<feature type="transmembrane region" description="Helical" evidence="1">
    <location>
        <begin position="130"/>
        <end position="152"/>
    </location>
</feature>
<proteinExistence type="predicted"/>
<keyword evidence="3" id="KW-1185">Reference proteome</keyword>
<evidence type="ECO:0008006" key="4">
    <source>
        <dbReference type="Google" id="ProtNLM"/>
    </source>
</evidence>
<feature type="transmembrane region" description="Helical" evidence="1">
    <location>
        <begin position="356"/>
        <end position="384"/>
    </location>
</feature>
<evidence type="ECO:0000256" key="1">
    <source>
        <dbReference type="SAM" id="Phobius"/>
    </source>
</evidence>
<comment type="caution">
    <text evidence="2">The sequence shown here is derived from an EMBL/GenBank/DDBJ whole genome shotgun (WGS) entry which is preliminary data.</text>
</comment>
<reference evidence="2 3" key="1">
    <citation type="journal article" date="2019" name="Int. J. Syst. Evol. Microbiol.">
        <title>The Global Catalogue of Microorganisms (GCM) 10K type strain sequencing project: providing services to taxonomists for standard genome sequencing and annotation.</title>
        <authorList>
            <consortium name="The Broad Institute Genomics Platform"/>
            <consortium name="The Broad Institute Genome Sequencing Center for Infectious Disease"/>
            <person name="Wu L."/>
            <person name="Ma J."/>
        </authorList>
    </citation>
    <scope>NUCLEOTIDE SEQUENCE [LARGE SCALE GENOMIC DNA]</scope>
    <source>
        <strain evidence="2 3">CGMCC 1.12563</strain>
    </source>
</reference>
<feature type="transmembrane region" description="Helical" evidence="1">
    <location>
        <begin position="15"/>
        <end position="35"/>
    </location>
</feature>
<feature type="transmembrane region" description="Helical" evidence="1">
    <location>
        <begin position="206"/>
        <end position="225"/>
    </location>
</feature>
<feature type="transmembrane region" description="Helical" evidence="1">
    <location>
        <begin position="96"/>
        <end position="118"/>
    </location>
</feature>
<name>A0ABD6AYL9_9EURY</name>
<gene>
    <name evidence="2" type="ORF">ACFSBT_14640</name>
</gene>
<sequence>MTDHEWPTVKLCRRFAVLWVVGIAVLLSFDTVAASNAAVSLNNAANRDNLSVPRWLYLGTGGAAIGASAMLASFVTDRQYITYLHERTYDITLRSVVRTGTVLGARLLGVGTLCYIVVSGLMGPQIPTVSGAVILVFAGARAGLTIVAYTVGNPWPILNPWRTICEMLPSHGRHYPARIGKWPAVVGFLGLVWFETTTAINDRPALLAGGILAYSVVTVAGGVVFGSDDWFSKADPVSVTFRYYGSVAPLQRTERGLALRPPGFGLPTSRLVDGLDDIAFLIALVWELTFTGFVTTTQGARLVETIVGVGLPPLAVYLTIFVGGYVAFVGAYLVAARQSRALVETYLTSRSLARRFAPPLLAIAAGYHLAHYFGFLVSLFPSLLEVVTSPFTPPANPVVLTLPGWFEGLNIVFVLVGHLLAIWLAHAIAYETFASRLVAIRSQYPFIVVMIGYTVISLWLISLPTTSPAFL</sequence>
<keyword evidence="1" id="KW-0472">Membrane</keyword>
<protein>
    <recommendedName>
        <fullName evidence="4">Yip1 domain-containing protein</fullName>
    </recommendedName>
</protein>
<dbReference type="Proteomes" id="UP001597187">
    <property type="component" value="Unassembled WGS sequence"/>
</dbReference>
<keyword evidence="1" id="KW-0812">Transmembrane</keyword>
<organism evidence="2 3">
    <name type="scientific">Halomarina rubra</name>
    <dbReference type="NCBI Taxonomy" id="2071873"/>
    <lineage>
        <taxon>Archaea</taxon>
        <taxon>Methanobacteriati</taxon>
        <taxon>Methanobacteriota</taxon>
        <taxon>Stenosarchaea group</taxon>
        <taxon>Halobacteria</taxon>
        <taxon>Halobacteriales</taxon>
        <taxon>Natronomonadaceae</taxon>
        <taxon>Halomarina</taxon>
    </lineage>
</organism>
<feature type="transmembrane region" description="Helical" evidence="1">
    <location>
        <begin position="444"/>
        <end position="462"/>
    </location>
</feature>
<feature type="transmembrane region" description="Helical" evidence="1">
    <location>
        <begin position="314"/>
        <end position="335"/>
    </location>
</feature>
<evidence type="ECO:0000313" key="2">
    <source>
        <dbReference type="EMBL" id="MFD1514516.1"/>
    </source>
</evidence>
<feature type="transmembrane region" description="Helical" evidence="1">
    <location>
        <begin position="404"/>
        <end position="424"/>
    </location>
</feature>
<evidence type="ECO:0000313" key="3">
    <source>
        <dbReference type="Proteomes" id="UP001597187"/>
    </source>
</evidence>
<dbReference type="AlphaFoldDB" id="A0ABD6AYL9"/>
<dbReference type="RefSeq" id="WP_379820147.1">
    <property type="nucleotide sequence ID" value="NZ_JALXFV010000007.1"/>
</dbReference>
<dbReference type="EMBL" id="JBHUDC010000007">
    <property type="protein sequence ID" value="MFD1514516.1"/>
    <property type="molecule type" value="Genomic_DNA"/>
</dbReference>
<accession>A0ABD6AYL9</accession>
<feature type="transmembrane region" description="Helical" evidence="1">
    <location>
        <begin position="55"/>
        <end position="75"/>
    </location>
</feature>